<accession>A0A6P9E021</accession>
<evidence type="ECO:0000256" key="10">
    <source>
        <dbReference type="ARBA" id="ARBA00023242"/>
    </source>
</evidence>
<keyword evidence="6" id="KW-0677">Repeat</keyword>
<evidence type="ECO:0000313" key="21">
    <source>
        <dbReference type="Proteomes" id="UP001652622"/>
    </source>
</evidence>
<proteinExistence type="predicted"/>
<feature type="region of interest" description="Disordered" evidence="19">
    <location>
        <begin position="690"/>
        <end position="744"/>
    </location>
</feature>
<feature type="compositionally biased region" description="Acidic residues" evidence="19">
    <location>
        <begin position="478"/>
        <end position="492"/>
    </location>
</feature>
<feature type="compositionally biased region" description="Basic and acidic residues" evidence="19">
    <location>
        <begin position="262"/>
        <end position="274"/>
    </location>
</feature>
<dbReference type="GO" id="GO:0008289">
    <property type="term" value="F:lipid binding"/>
    <property type="evidence" value="ECO:0007669"/>
    <property type="project" value="InterPro"/>
</dbReference>
<feature type="domain" description="SH3" evidence="20">
    <location>
        <begin position="781"/>
        <end position="849"/>
    </location>
</feature>
<organism evidence="21 22">
    <name type="scientific">Pantherophis guttatus</name>
    <name type="common">Corn snake</name>
    <name type="synonym">Elaphe guttata</name>
    <dbReference type="NCBI Taxonomy" id="94885"/>
    <lineage>
        <taxon>Eukaryota</taxon>
        <taxon>Metazoa</taxon>
        <taxon>Chordata</taxon>
        <taxon>Craniata</taxon>
        <taxon>Vertebrata</taxon>
        <taxon>Euteleostomi</taxon>
        <taxon>Lepidosauria</taxon>
        <taxon>Squamata</taxon>
        <taxon>Bifurcata</taxon>
        <taxon>Unidentata</taxon>
        <taxon>Episquamata</taxon>
        <taxon>Toxicofera</taxon>
        <taxon>Serpentes</taxon>
        <taxon>Colubroidea</taxon>
        <taxon>Colubridae</taxon>
        <taxon>Colubrinae</taxon>
        <taxon>Pantherophis</taxon>
    </lineage>
</organism>
<comment type="function">
    <text evidence="11">Acts as an adapter protein of the FYN and LCP2 signaling cascades in T-cells. May play a role in linking T-cell signaling to remodeling of the actin cytoskeleton. Modulates the expression of IL2. Involved in platelet activation. Prevents the degradation of SKAP1 and SKAP2. May be involved in high affinity immunoglobulin epsilon receptor signaling in mast cells.</text>
</comment>
<keyword evidence="3 18" id="KW-0728">SH3 domain</keyword>
<feature type="compositionally biased region" description="Acidic residues" evidence="19">
    <location>
        <begin position="651"/>
        <end position="660"/>
    </location>
</feature>
<dbReference type="Pfam" id="PF14603">
    <property type="entry name" value="hSH3"/>
    <property type="match status" value="1"/>
</dbReference>
<dbReference type="PANTHER" id="PTHR16830:SF13">
    <property type="entry name" value="FYN-BINDING PROTEIN 1"/>
    <property type="match status" value="1"/>
</dbReference>
<feature type="compositionally biased region" description="Polar residues" evidence="19">
    <location>
        <begin position="205"/>
        <end position="214"/>
    </location>
</feature>
<evidence type="ECO:0000256" key="11">
    <source>
        <dbReference type="ARBA" id="ARBA00059917"/>
    </source>
</evidence>
<evidence type="ECO:0000256" key="9">
    <source>
        <dbReference type="ARBA" id="ARBA00023054"/>
    </source>
</evidence>
<keyword evidence="9" id="KW-0175">Coiled coil</keyword>
<keyword evidence="10" id="KW-0539">Nucleus</keyword>
<keyword evidence="4" id="KW-0963">Cytoplasm</keyword>
<feature type="compositionally biased region" description="Low complexity" evidence="19">
    <location>
        <begin position="398"/>
        <end position="407"/>
    </location>
</feature>
<evidence type="ECO:0000256" key="8">
    <source>
        <dbReference type="ARBA" id="ARBA00022990"/>
    </source>
</evidence>
<dbReference type="GO" id="GO:0007229">
    <property type="term" value="P:integrin-mediated signaling pathway"/>
    <property type="evidence" value="ECO:0007669"/>
    <property type="project" value="InterPro"/>
</dbReference>
<dbReference type="GO" id="GO:0005737">
    <property type="term" value="C:cytoplasm"/>
    <property type="evidence" value="ECO:0007669"/>
    <property type="project" value="UniProtKB-SubCell"/>
</dbReference>
<dbReference type="OrthoDB" id="9396701at2759"/>
<feature type="compositionally biased region" description="Polar residues" evidence="19">
    <location>
        <begin position="316"/>
        <end position="341"/>
    </location>
</feature>
<feature type="compositionally biased region" description="Polar residues" evidence="19">
    <location>
        <begin position="238"/>
        <end position="253"/>
    </location>
</feature>
<comment type="subcellular location">
    <subcellularLocation>
        <location evidence="1">Cell junction</location>
    </subcellularLocation>
    <subcellularLocation>
        <location evidence="2">Cytoplasm</location>
    </subcellularLocation>
</comment>
<feature type="compositionally biased region" description="Basic and acidic residues" evidence="19">
    <location>
        <begin position="499"/>
        <end position="533"/>
    </location>
</feature>
<evidence type="ECO:0000256" key="3">
    <source>
        <dbReference type="ARBA" id="ARBA00022443"/>
    </source>
</evidence>
<dbReference type="InterPro" id="IPR029294">
    <property type="entry name" value="hSH3"/>
</dbReference>
<dbReference type="InterPro" id="IPR001452">
    <property type="entry name" value="SH3_domain"/>
</dbReference>
<evidence type="ECO:0000256" key="17">
    <source>
        <dbReference type="ARBA" id="ARBA00082486"/>
    </source>
</evidence>
<evidence type="ECO:0000256" key="1">
    <source>
        <dbReference type="ARBA" id="ARBA00004282"/>
    </source>
</evidence>
<dbReference type="GO" id="GO:0005886">
    <property type="term" value="C:plasma membrane"/>
    <property type="evidence" value="ECO:0007669"/>
    <property type="project" value="InterPro"/>
</dbReference>
<reference evidence="22" key="1">
    <citation type="submission" date="2025-08" db="UniProtKB">
        <authorList>
            <consortium name="RefSeq"/>
        </authorList>
    </citation>
    <scope>IDENTIFICATION</scope>
    <source>
        <tissue evidence="22">Blood</tissue>
    </source>
</reference>
<evidence type="ECO:0000256" key="14">
    <source>
        <dbReference type="ARBA" id="ARBA00081371"/>
    </source>
</evidence>
<evidence type="ECO:0000256" key="16">
    <source>
        <dbReference type="ARBA" id="ARBA00081679"/>
    </source>
</evidence>
<feature type="compositionally biased region" description="Basic and acidic residues" evidence="19">
    <location>
        <begin position="95"/>
        <end position="105"/>
    </location>
</feature>
<dbReference type="InterPro" id="IPR036028">
    <property type="entry name" value="SH3-like_dom_sf"/>
</dbReference>
<gene>
    <name evidence="22" type="primary">FYB1</name>
</gene>
<dbReference type="Pfam" id="PF07653">
    <property type="entry name" value="SH3_2"/>
    <property type="match status" value="1"/>
</dbReference>
<feature type="compositionally biased region" description="Acidic residues" evidence="19">
    <location>
        <begin position="723"/>
        <end position="732"/>
    </location>
</feature>
<evidence type="ECO:0000256" key="2">
    <source>
        <dbReference type="ARBA" id="ARBA00004496"/>
    </source>
</evidence>
<dbReference type="Gene3D" id="2.30.30.40">
    <property type="entry name" value="SH3 Domains"/>
    <property type="match status" value="2"/>
</dbReference>
<dbReference type="SMART" id="SM00326">
    <property type="entry name" value="SH3"/>
    <property type="match status" value="2"/>
</dbReference>
<dbReference type="AlphaFoldDB" id="A0A6P9E021"/>
<dbReference type="PANTHER" id="PTHR16830">
    <property type="entry name" value="SH2 CONTAINING ADAPTOR PRAM-1 RELATED"/>
    <property type="match status" value="1"/>
</dbReference>
<feature type="domain" description="SH3" evidence="20">
    <location>
        <begin position="541"/>
        <end position="601"/>
    </location>
</feature>
<sequence>MPRNCRKASQLYTKQSFPAGWKDGKANVKSIMAKFNNNAAEDVHCHQVRTGGHPPLAKKAAFEKFAQLENAGLSSKPNSFYKPTLHKLPPSTKPGLHDASGKDFKTPPLQNSPVASKVKMLAEAASREANEKTTYPKPSVPKISEGLREETKPVFPKIPEKKLSGSPPHKNEPKPLEQRLFKPEPRGSEAKPAFPTVAGVKEKFNSTAQENNSKPLFPKPPIKQKPSQSFTQDEEVSNKSASFNQVSPSSSGLKSKAGSIRPLKDPQDKSRNESHPIIPFPPLKPVSNQNNLPQILPKSVGQQNEEAKPKPIKNIFLQNKQEDSGSTSGTIAAKLANSSRTVKAGPWANNTGKEDKDKDKNLPRRKTLPSTIALGQAPQKPNRPPTVDLEKFRRSHGEGSSSSNSAGLPPPLPPPIHATQSTDLSSPPPPPPPPPGFRPSTQTPVLPPRGNIPSRPDLRGQENEENYDDVGFGSEDTGNADENSDGEMYEDINEMRFTSQEEEKKKEKEEKKKSDQKKEQRDKDKKEQELRKKFKLEGPIEVIHQARASTDFKGGKYDLSFKQGDLIEILRITDNPEGKWLGRLKGSYGYIKTTMVAIDYDTLKRKPRPPVHVQSKHSDSDQEVYDDVGDHDSISSGSQSTGGFPPPPPDDIYDGVEDDEIPAKSVSQDEEKSDTWSKGLLKILKGKDYQKKSMREAASKVNVTEDENSLSPSAKQTGKDSGDSDVYDDVESTDFPPPPKEISLGKNIISLNFGRGRSDERDSQKFKKIDKEEKDFRKKFKYEGDIRVLYTTAISKAPTPKKRGSKDLQVKPGELVEVIQDVDDTKVLCRNEEGKYGYVQRSCLVHDDEEIYDDIADDLYDND</sequence>
<evidence type="ECO:0000256" key="7">
    <source>
        <dbReference type="ARBA" id="ARBA00022949"/>
    </source>
</evidence>
<keyword evidence="21" id="KW-1185">Reference proteome</keyword>
<dbReference type="InterPro" id="IPR035540">
    <property type="entry name" value="FYB_hSH3"/>
</dbReference>
<keyword evidence="7" id="KW-0965">Cell junction</keyword>
<evidence type="ECO:0000256" key="4">
    <source>
        <dbReference type="ARBA" id="ARBA00022490"/>
    </source>
</evidence>
<evidence type="ECO:0000256" key="19">
    <source>
        <dbReference type="SAM" id="MobiDB-lite"/>
    </source>
</evidence>
<evidence type="ECO:0000256" key="15">
    <source>
        <dbReference type="ARBA" id="ARBA00081595"/>
    </source>
</evidence>
<feature type="compositionally biased region" description="Basic and acidic residues" evidence="19">
    <location>
        <begin position="145"/>
        <end position="189"/>
    </location>
</feature>
<dbReference type="FunFam" id="2.30.30.40:FF:000133">
    <property type="entry name" value="FYN-binding protein-like isoform X2"/>
    <property type="match status" value="1"/>
</dbReference>
<feature type="region of interest" description="Disordered" evidence="19">
    <location>
        <begin position="606"/>
        <end position="677"/>
    </location>
</feature>
<dbReference type="InterPro" id="IPR043443">
    <property type="entry name" value="FYB1/2-like"/>
</dbReference>
<evidence type="ECO:0000256" key="13">
    <source>
        <dbReference type="ARBA" id="ARBA00079796"/>
    </source>
</evidence>
<dbReference type="GO" id="GO:0072659">
    <property type="term" value="P:protein localization to plasma membrane"/>
    <property type="evidence" value="ECO:0007669"/>
    <property type="project" value="TreeGrafter"/>
</dbReference>
<keyword evidence="8" id="KW-0007">Acetylation</keyword>
<feature type="compositionally biased region" description="Pro residues" evidence="19">
    <location>
        <begin position="426"/>
        <end position="437"/>
    </location>
</feature>
<dbReference type="Proteomes" id="UP001652622">
    <property type="component" value="Unplaced"/>
</dbReference>
<dbReference type="SUPFAM" id="SSF50044">
    <property type="entry name" value="SH3-domain"/>
    <property type="match status" value="2"/>
</dbReference>
<keyword evidence="5" id="KW-0597">Phosphoprotein</keyword>
<dbReference type="GeneID" id="117679138"/>
<dbReference type="GO" id="GO:0070161">
    <property type="term" value="C:anchoring junction"/>
    <property type="evidence" value="ECO:0007669"/>
    <property type="project" value="UniProtKB-SubCell"/>
</dbReference>
<dbReference type="PROSITE" id="PS50002">
    <property type="entry name" value="SH3"/>
    <property type="match status" value="2"/>
</dbReference>
<dbReference type="GO" id="GO:0050852">
    <property type="term" value="P:T cell receptor signaling pathway"/>
    <property type="evidence" value="ECO:0007669"/>
    <property type="project" value="TreeGrafter"/>
</dbReference>
<dbReference type="CTD" id="2533"/>
<evidence type="ECO:0000256" key="6">
    <source>
        <dbReference type="ARBA" id="ARBA00022737"/>
    </source>
</evidence>
<evidence type="ECO:0000259" key="20">
    <source>
        <dbReference type="PROSITE" id="PS50002"/>
    </source>
</evidence>
<dbReference type="CDD" id="cd11867">
    <property type="entry name" value="hSH3_ADAP"/>
    <property type="match status" value="1"/>
</dbReference>
<feature type="compositionally biased region" description="Basic and acidic residues" evidence="19">
    <location>
        <begin position="352"/>
        <end position="362"/>
    </location>
</feature>
<protein>
    <recommendedName>
        <fullName evidence="12">FYN-binding protein 1</fullName>
    </recommendedName>
    <alternativeName>
        <fullName evidence="13">Adhesion and degranulation promoting adaptor protein</fullName>
    </alternativeName>
    <alternativeName>
        <fullName evidence="14">FYB-120/130</fullName>
    </alternativeName>
    <alternativeName>
        <fullName evidence="17">FYN-T-binding protein</fullName>
    </alternativeName>
    <alternativeName>
        <fullName evidence="15">SLAP-130</fullName>
    </alternativeName>
    <alternativeName>
        <fullName evidence="16">SLP-76-associated phosphoprotein</fullName>
    </alternativeName>
</protein>
<evidence type="ECO:0000256" key="12">
    <source>
        <dbReference type="ARBA" id="ARBA00068976"/>
    </source>
</evidence>
<evidence type="ECO:0000313" key="22">
    <source>
        <dbReference type="RefSeq" id="XP_034296670.1"/>
    </source>
</evidence>
<evidence type="ECO:0000256" key="18">
    <source>
        <dbReference type="PROSITE-ProRule" id="PRU00192"/>
    </source>
</evidence>
<feature type="region of interest" description="Disordered" evidence="19">
    <location>
        <begin position="88"/>
        <end position="533"/>
    </location>
</feature>
<name>A0A6P9E021_PANGU</name>
<feature type="compositionally biased region" description="Basic and acidic residues" evidence="19">
    <location>
        <begin position="388"/>
        <end position="397"/>
    </location>
</feature>
<dbReference type="FunFam" id="2.30.30.40:FF:000156">
    <property type="entry name" value="FYN-binding protein-like isoform X1"/>
    <property type="match status" value="1"/>
</dbReference>
<evidence type="ECO:0000256" key="5">
    <source>
        <dbReference type="ARBA" id="ARBA00022553"/>
    </source>
</evidence>
<dbReference type="RefSeq" id="XP_034296670.1">
    <property type="nucleotide sequence ID" value="XM_034440779.2"/>
</dbReference>